<comment type="subcellular location">
    <subcellularLocation>
        <location evidence="1">Nucleus</location>
    </subcellularLocation>
</comment>
<evidence type="ECO:0000256" key="1">
    <source>
        <dbReference type="ARBA" id="ARBA00004123"/>
    </source>
</evidence>
<feature type="compositionally biased region" description="Low complexity" evidence="3">
    <location>
        <begin position="417"/>
        <end position="447"/>
    </location>
</feature>
<dbReference type="PANTHER" id="PTHR12610:SF12">
    <property type="entry name" value="SEQUENCE-SPECIFIC SINGLE-STRANDED DNA-BINDING PROTEIN, ISOFORM D"/>
    <property type="match status" value="1"/>
</dbReference>
<dbReference type="GO" id="GO:0005634">
    <property type="term" value="C:nucleus"/>
    <property type="evidence" value="ECO:0007669"/>
    <property type="project" value="UniProtKB-SubCell"/>
</dbReference>
<evidence type="ECO:0000256" key="3">
    <source>
        <dbReference type="SAM" id="MobiDB-lite"/>
    </source>
</evidence>
<accession>A0A0R3WKP5</accession>
<dbReference type="STRING" id="6205.A0A0R3WKP5"/>
<feature type="region of interest" description="Disordered" evidence="3">
    <location>
        <begin position="379"/>
        <end position="459"/>
    </location>
</feature>
<feature type="compositionally biased region" description="Low complexity" evidence="3">
    <location>
        <begin position="267"/>
        <end position="292"/>
    </location>
</feature>
<dbReference type="PROSITE" id="PS50896">
    <property type="entry name" value="LISH"/>
    <property type="match status" value="1"/>
</dbReference>
<feature type="compositionally biased region" description="Low complexity" evidence="3">
    <location>
        <begin position="325"/>
        <end position="342"/>
    </location>
</feature>
<dbReference type="PANTHER" id="PTHR12610">
    <property type="entry name" value="SINGLE STRANDED DNA BINDING PROTEIN"/>
    <property type="match status" value="1"/>
</dbReference>
<reference evidence="4" key="1">
    <citation type="submission" date="2017-02" db="UniProtKB">
        <authorList>
            <consortium name="WormBaseParasite"/>
        </authorList>
    </citation>
    <scope>IDENTIFICATION</scope>
</reference>
<protein>
    <submittedName>
        <fullName evidence="4">LisH domain-containing protein</fullName>
    </submittedName>
</protein>
<organism evidence="4">
    <name type="scientific">Hydatigena taeniaeformis</name>
    <name type="common">Feline tapeworm</name>
    <name type="synonym">Taenia taeniaeformis</name>
    <dbReference type="NCBI Taxonomy" id="6205"/>
    <lineage>
        <taxon>Eukaryota</taxon>
        <taxon>Metazoa</taxon>
        <taxon>Spiralia</taxon>
        <taxon>Lophotrochozoa</taxon>
        <taxon>Platyhelminthes</taxon>
        <taxon>Cestoda</taxon>
        <taxon>Eucestoda</taxon>
        <taxon>Cyclophyllidea</taxon>
        <taxon>Taeniidae</taxon>
        <taxon>Hydatigera</taxon>
    </lineage>
</organism>
<dbReference type="GO" id="GO:0045944">
    <property type="term" value="P:positive regulation of transcription by RNA polymerase II"/>
    <property type="evidence" value="ECO:0007669"/>
    <property type="project" value="TreeGrafter"/>
</dbReference>
<keyword evidence="2" id="KW-0539">Nucleus</keyword>
<name>A0A0R3WKP5_HYDTA</name>
<dbReference type="WBParaSite" id="TTAC_0000129101-mRNA-1">
    <property type="protein sequence ID" value="TTAC_0000129101-mRNA-1"/>
    <property type="gene ID" value="TTAC_0000129101"/>
</dbReference>
<dbReference type="InterPro" id="IPR006594">
    <property type="entry name" value="LisH"/>
</dbReference>
<feature type="compositionally biased region" description="Polar residues" evidence="3">
    <location>
        <begin position="350"/>
        <end position="367"/>
    </location>
</feature>
<feature type="region of interest" description="Disordered" evidence="3">
    <location>
        <begin position="251"/>
        <end position="367"/>
    </location>
</feature>
<proteinExistence type="predicted"/>
<evidence type="ECO:0000256" key="2">
    <source>
        <dbReference type="ARBA" id="ARBA00023242"/>
    </source>
</evidence>
<evidence type="ECO:0000313" key="4">
    <source>
        <dbReference type="WBParaSite" id="TTAC_0000129101-mRNA-1"/>
    </source>
</evidence>
<dbReference type="AlphaFoldDB" id="A0A0R3WKP5"/>
<sequence length="567" mass="61339">LLSACYNLTRAHYKFVHTYRLALYVYEYLVYSGAQKAAQTFLQEVSSSINRYRFDHSPLMALLAVELKTIHCKARSLIFKLFTNALYFSTSRYFFSFKIGWEKHIVPNEAPGFLFSWWSVFWDLYCAAPERRDVLKHSPDARAFYDYGLANPGFVPNCPQPSTMPSPGIHYVQGRNAPPSMLQHQQYVSQPRPMYPPGISRPNDKIPGIVPMGEQHLEAFLSSPSAVTAAAFRPNSNIPSLPIASAPTVTLRHQPRPMGPRGALVANGNAVGSLNSSSSTTSSSFSGSSPNGDFQSSLHQQFGRPHPFQQQRSLPLKMSPCTPNGLLPSQQQQQPQWGPGLSHSVDFLGNPQSSSKMSPDIGTTTSSMLFDPTLMEQLQSAPHPQPTPLPSSSGSGAGAGDGFAFFGQTDGLPVDETVVSGGQPQQQSQPSTSSQISQLLSPSPVQQAPRSDAPRSKAASIEEALLLSAPELELLAGSDDATGIVEGPDQSINGPPPGRVFDSDPMKVAETPNMLFPNSDDLRTIPNLADVMQDSTSGDLLSSGSSVQKPFCPLKDIEASAALFLQE</sequence>